<reference evidence="1" key="2">
    <citation type="journal article" date="2015" name="Data Brief">
        <title>Shoot transcriptome of the giant reed, Arundo donax.</title>
        <authorList>
            <person name="Barrero R.A."/>
            <person name="Guerrero F.D."/>
            <person name="Moolhuijzen P."/>
            <person name="Goolsby J.A."/>
            <person name="Tidwell J."/>
            <person name="Bellgard S.E."/>
            <person name="Bellgard M.I."/>
        </authorList>
    </citation>
    <scope>NUCLEOTIDE SEQUENCE</scope>
    <source>
        <tissue evidence="1">Shoot tissue taken approximately 20 cm above the soil surface</tissue>
    </source>
</reference>
<evidence type="ECO:0000313" key="1">
    <source>
        <dbReference type="EMBL" id="JAE38834.1"/>
    </source>
</evidence>
<accession>A0A0A9HSM0</accession>
<dbReference type="AlphaFoldDB" id="A0A0A9HSM0"/>
<protein>
    <submittedName>
        <fullName evidence="1">Uncharacterized protein</fullName>
    </submittedName>
</protein>
<proteinExistence type="predicted"/>
<reference evidence="1" key="1">
    <citation type="submission" date="2014-09" db="EMBL/GenBank/DDBJ databases">
        <authorList>
            <person name="Magalhaes I.L.F."/>
            <person name="Oliveira U."/>
            <person name="Santos F.R."/>
            <person name="Vidigal T.H.D.A."/>
            <person name="Brescovit A.D."/>
            <person name="Santos A.J."/>
        </authorList>
    </citation>
    <scope>NUCLEOTIDE SEQUENCE</scope>
    <source>
        <tissue evidence="1">Shoot tissue taken approximately 20 cm above the soil surface</tissue>
    </source>
</reference>
<dbReference type="EMBL" id="GBRH01159062">
    <property type="protein sequence ID" value="JAE38834.1"/>
    <property type="molecule type" value="Transcribed_RNA"/>
</dbReference>
<name>A0A0A9HSM0_ARUDO</name>
<sequence>MLESSYNKSSFRNHVNSLLFMYHPRTIRLVKSGCIVLSCYSH</sequence>
<organism evidence="1">
    <name type="scientific">Arundo donax</name>
    <name type="common">Giant reed</name>
    <name type="synonym">Donax arundinaceus</name>
    <dbReference type="NCBI Taxonomy" id="35708"/>
    <lineage>
        <taxon>Eukaryota</taxon>
        <taxon>Viridiplantae</taxon>
        <taxon>Streptophyta</taxon>
        <taxon>Embryophyta</taxon>
        <taxon>Tracheophyta</taxon>
        <taxon>Spermatophyta</taxon>
        <taxon>Magnoliopsida</taxon>
        <taxon>Liliopsida</taxon>
        <taxon>Poales</taxon>
        <taxon>Poaceae</taxon>
        <taxon>PACMAD clade</taxon>
        <taxon>Arundinoideae</taxon>
        <taxon>Arundineae</taxon>
        <taxon>Arundo</taxon>
    </lineage>
</organism>